<evidence type="ECO:0000256" key="2">
    <source>
        <dbReference type="RuleBase" id="RU004328"/>
    </source>
</evidence>
<dbReference type="EMBL" id="LNYX01000001">
    <property type="protein sequence ID" value="KTD66256.1"/>
    <property type="molecule type" value="Genomic_DNA"/>
</dbReference>
<sequence length="381" mass="42781">MTRAGFHFILWLQKRLTGAKAVLNSLNRACCSPHSKPFCHSIVSIFASRRQPYSFSKSGLAVVMLSVFSGYTFASTSVDGYFKTLKSCPAYLSKNKKTNPDQLTVPANEQYELVEINRAGQPDWFRIVIPDNAHTLRWVARDCGQANYRSTDHSHCDQTPGMADAYVLALSWQPAFCQTYGYEIGKPECLKLQTDSYASSHMVLHGLWPNQDNCGTNYGFCGVESLSHHCDYPSLTISKPIADKLRILMPSFAYGSCLERHEWQKHGSCQILSQDDYFSLALRLTEEADKTELGQYLYQHRGDHVPRKQLEDMVARSFGKEAVAKVYLGCKDGFLVDVFIQLPPLIPYTTPLAELVRKAPERRSHQGCPTTVGISDFHAGS</sequence>
<dbReference type="InterPro" id="IPR001568">
    <property type="entry name" value="RNase_T2-like"/>
</dbReference>
<dbReference type="Pfam" id="PF00445">
    <property type="entry name" value="Ribonuclease_T2"/>
    <property type="match status" value="1"/>
</dbReference>
<comment type="similarity">
    <text evidence="1 2">Belongs to the RNase T2 family.</text>
</comment>
<gene>
    <name evidence="3" type="ORF">Lspi_0019</name>
</gene>
<dbReference type="PANTHER" id="PTHR11240:SF22">
    <property type="entry name" value="RIBONUCLEASE T2"/>
    <property type="match status" value="1"/>
</dbReference>
<dbReference type="GO" id="GO:0006401">
    <property type="term" value="P:RNA catabolic process"/>
    <property type="evidence" value="ECO:0007669"/>
    <property type="project" value="TreeGrafter"/>
</dbReference>
<accession>A0A0W0ZAW6</accession>
<organism evidence="3 4">
    <name type="scientific">Legionella spiritensis</name>
    <dbReference type="NCBI Taxonomy" id="452"/>
    <lineage>
        <taxon>Bacteria</taxon>
        <taxon>Pseudomonadati</taxon>
        <taxon>Pseudomonadota</taxon>
        <taxon>Gammaproteobacteria</taxon>
        <taxon>Legionellales</taxon>
        <taxon>Legionellaceae</taxon>
        <taxon>Legionella</taxon>
    </lineage>
</organism>
<dbReference type="Proteomes" id="UP000054877">
    <property type="component" value="Unassembled WGS sequence"/>
</dbReference>
<comment type="caution">
    <text evidence="3">The sequence shown here is derived from an EMBL/GenBank/DDBJ whole genome shotgun (WGS) entry which is preliminary data.</text>
</comment>
<dbReference type="Gene3D" id="3.90.730.10">
    <property type="entry name" value="Ribonuclease T2-like"/>
    <property type="match status" value="1"/>
</dbReference>
<dbReference type="GO" id="GO:0033897">
    <property type="term" value="F:ribonuclease T2 activity"/>
    <property type="evidence" value="ECO:0007669"/>
    <property type="project" value="InterPro"/>
</dbReference>
<dbReference type="PROSITE" id="PS00531">
    <property type="entry name" value="RNASE_T2_2"/>
    <property type="match status" value="1"/>
</dbReference>
<dbReference type="SUPFAM" id="SSF55895">
    <property type="entry name" value="Ribonuclease Rh-like"/>
    <property type="match status" value="1"/>
</dbReference>
<proteinExistence type="inferred from homology"/>
<evidence type="ECO:0000313" key="3">
    <source>
        <dbReference type="EMBL" id="KTD66256.1"/>
    </source>
</evidence>
<dbReference type="InterPro" id="IPR036430">
    <property type="entry name" value="RNase_T2-like_sf"/>
</dbReference>
<dbReference type="STRING" id="452.Lspi_0019"/>
<name>A0A0W0ZAW6_LEGSP</name>
<protein>
    <submittedName>
        <fullName evidence="3">Ribonuclease, T2 family</fullName>
    </submittedName>
</protein>
<reference evidence="3 4" key="1">
    <citation type="submission" date="2015-11" db="EMBL/GenBank/DDBJ databases">
        <title>Genomic analysis of 38 Legionella species identifies large and diverse effector repertoires.</title>
        <authorList>
            <person name="Burstein D."/>
            <person name="Amaro F."/>
            <person name="Zusman T."/>
            <person name="Lifshitz Z."/>
            <person name="Cohen O."/>
            <person name="Gilbert J.A."/>
            <person name="Pupko T."/>
            <person name="Shuman H.A."/>
            <person name="Segal G."/>
        </authorList>
    </citation>
    <scope>NUCLEOTIDE SEQUENCE [LARGE SCALE GENOMIC DNA]</scope>
    <source>
        <strain evidence="3 4">Mt.St.Helens-9</strain>
    </source>
</reference>
<dbReference type="GO" id="GO:0003723">
    <property type="term" value="F:RNA binding"/>
    <property type="evidence" value="ECO:0007669"/>
    <property type="project" value="InterPro"/>
</dbReference>
<evidence type="ECO:0000313" key="4">
    <source>
        <dbReference type="Proteomes" id="UP000054877"/>
    </source>
</evidence>
<dbReference type="PATRIC" id="fig|452.5.peg.23"/>
<keyword evidence="4" id="KW-1185">Reference proteome</keyword>
<dbReference type="AlphaFoldDB" id="A0A0W0ZAW6"/>
<dbReference type="PANTHER" id="PTHR11240">
    <property type="entry name" value="RIBONUCLEASE T2"/>
    <property type="match status" value="1"/>
</dbReference>
<evidence type="ECO:0000256" key="1">
    <source>
        <dbReference type="ARBA" id="ARBA00007469"/>
    </source>
</evidence>
<dbReference type="InterPro" id="IPR033130">
    <property type="entry name" value="RNase_T2_His_AS_2"/>
</dbReference>